<gene>
    <name evidence="1" type="ORF">FBUS_04181</name>
</gene>
<proteinExistence type="predicted"/>
<keyword evidence="2" id="KW-1185">Reference proteome</keyword>
<name>A0A8E0RL90_9TREM</name>
<sequence length="255" mass="28363">MTEVPQIRVESSLVDQSEEHIVNLHNSHVQDGWLSVPDITSPCSLTLSDSQLNGPHLLDEHSPQPWLGTLYITVMTGKPGGKSIQHELVWVQMYRKYPSVGARLGLSNFEGYSYVMFFPALSGGKRATCTSPNPCAAPLLCLNLRHSTVVPQDGKRFSVITRSGDCCSISAEVADHGDLDYWLTAFRQTDLPQTSPTFLSPRSDRVIRSAPSSPERKRRVPCTSYLDLVSPSSVMDKVEPLNDIVEDEDNEYERD</sequence>
<organism evidence="1 2">
    <name type="scientific">Fasciolopsis buskii</name>
    <dbReference type="NCBI Taxonomy" id="27845"/>
    <lineage>
        <taxon>Eukaryota</taxon>
        <taxon>Metazoa</taxon>
        <taxon>Spiralia</taxon>
        <taxon>Lophotrochozoa</taxon>
        <taxon>Platyhelminthes</taxon>
        <taxon>Trematoda</taxon>
        <taxon>Digenea</taxon>
        <taxon>Plagiorchiida</taxon>
        <taxon>Echinostomata</taxon>
        <taxon>Echinostomatoidea</taxon>
        <taxon>Fasciolidae</taxon>
        <taxon>Fasciolopsis</taxon>
    </lineage>
</organism>
<dbReference type="EMBL" id="LUCM01011338">
    <property type="protein sequence ID" value="KAA0184120.1"/>
    <property type="molecule type" value="Genomic_DNA"/>
</dbReference>
<evidence type="ECO:0000313" key="2">
    <source>
        <dbReference type="Proteomes" id="UP000728185"/>
    </source>
</evidence>
<accession>A0A8E0RL90</accession>
<reference evidence="1" key="1">
    <citation type="submission" date="2019-05" db="EMBL/GenBank/DDBJ databases">
        <title>Annotation for the trematode Fasciolopsis buski.</title>
        <authorList>
            <person name="Choi Y.-J."/>
        </authorList>
    </citation>
    <scope>NUCLEOTIDE SEQUENCE</scope>
    <source>
        <strain evidence="1">HT</strain>
        <tissue evidence="1">Whole worm</tissue>
    </source>
</reference>
<comment type="caution">
    <text evidence="1">The sequence shown here is derived from an EMBL/GenBank/DDBJ whole genome shotgun (WGS) entry which is preliminary data.</text>
</comment>
<dbReference type="OrthoDB" id="6221773at2759"/>
<evidence type="ECO:0000313" key="1">
    <source>
        <dbReference type="EMBL" id="KAA0184120.1"/>
    </source>
</evidence>
<dbReference type="AlphaFoldDB" id="A0A8E0RL90"/>
<dbReference type="Proteomes" id="UP000728185">
    <property type="component" value="Unassembled WGS sequence"/>
</dbReference>
<protein>
    <submittedName>
        <fullName evidence="1">Uncharacterized protein</fullName>
    </submittedName>
</protein>